<dbReference type="AlphaFoldDB" id="A0A934JQD9"/>
<organism evidence="7 8">
    <name type="scientific">Candidatus Aeolococcus gillhamiae</name>
    <dbReference type="NCBI Taxonomy" id="3127015"/>
    <lineage>
        <taxon>Bacteria</taxon>
        <taxon>Bacillati</taxon>
        <taxon>Candidatus Dormiibacterota</taxon>
        <taxon>Candidatus Dormibacteria</taxon>
        <taxon>Candidatus Aeolococcales</taxon>
        <taxon>Candidatus Aeolococcaceae</taxon>
        <taxon>Candidatus Aeolococcus</taxon>
    </lineage>
</organism>
<dbReference type="GO" id="GO:0016020">
    <property type="term" value="C:membrane"/>
    <property type="evidence" value="ECO:0007669"/>
    <property type="project" value="UniProtKB-SubCell"/>
</dbReference>
<feature type="domain" description="Ferric oxidoreductase" evidence="6">
    <location>
        <begin position="17"/>
        <end position="138"/>
    </location>
</feature>
<sequence>MILASGPTALWYAARSTGYVSLLMLTAILVLGIVTAMRWDSRDWPRFLSQAVHRNLALLVLVFLGVHIVTSIVDPFAGIAVLNTVVPFTGSYRPVWLGLGVLSMELLAALVITSLLRQRISFTAWRVVHWAAYACWPLALLHTLGTGSDVRSPWAVVVSVGCVAAVIVAIVWRLTSDRPRLPLPVRALGLLATAAATFALLGFAAVGPLHSGWAKAAGTPDRLLAVAGGVTRATTTPAPTAAPALANGLSDQLTGTATQSGQLLRVSLTDGRDANLRVVISVARQASSGQLVITDAGATVCDVTAAVAQDVQARCGQTAVDITLTQQADGSIVGQMVTKAVGL</sequence>
<evidence type="ECO:0000256" key="2">
    <source>
        <dbReference type="ARBA" id="ARBA00022692"/>
    </source>
</evidence>
<dbReference type="RefSeq" id="WP_337309190.1">
    <property type="nucleotide sequence ID" value="NZ_JAEKNS010000032.1"/>
</dbReference>
<feature type="transmembrane region" description="Helical" evidence="5">
    <location>
        <begin position="94"/>
        <end position="116"/>
    </location>
</feature>
<name>A0A934JQD9_9BACT</name>
<evidence type="ECO:0000256" key="4">
    <source>
        <dbReference type="ARBA" id="ARBA00023136"/>
    </source>
</evidence>
<evidence type="ECO:0000259" key="6">
    <source>
        <dbReference type="Pfam" id="PF01794"/>
    </source>
</evidence>
<comment type="subcellular location">
    <subcellularLocation>
        <location evidence="1">Membrane</location>
        <topology evidence="1">Multi-pass membrane protein</topology>
    </subcellularLocation>
</comment>
<dbReference type="EMBL" id="JAEKNS010000032">
    <property type="protein sequence ID" value="MBJ7593681.1"/>
    <property type="molecule type" value="Genomic_DNA"/>
</dbReference>
<evidence type="ECO:0000313" key="8">
    <source>
        <dbReference type="Proteomes" id="UP000606991"/>
    </source>
</evidence>
<accession>A0A934JQD9</accession>
<dbReference type="Proteomes" id="UP000606991">
    <property type="component" value="Unassembled WGS sequence"/>
</dbReference>
<protein>
    <submittedName>
        <fullName evidence="7">Ferric reductase-like transmembrane domain-containing protein</fullName>
    </submittedName>
</protein>
<reference evidence="7 8" key="1">
    <citation type="submission" date="2020-10" db="EMBL/GenBank/DDBJ databases">
        <title>Ca. Dormibacterota MAGs.</title>
        <authorList>
            <person name="Montgomery K."/>
        </authorList>
    </citation>
    <scope>NUCLEOTIDE SEQUENCE [LARGE SCALE GENOMIC DNA]</scope>
    <source>
        <strain evidence="7">SC8812_S17_18</strain>
    </source>
</reference>
<dbReference type="Pfam" id="PF01794">
    <property type="entry name" value="Ferric_reduct"/>
    <property type="match status" value="1"/>
</dbReference>
<evidence type="ECO:0000313" key="7">
    <source>
        <dbReference type="EMBL" id="MBJ7593681.1"/>
    </source>
</evidence>
<keyword evidence="2 5" id="KW-0812">Transmembrane</keyword>
<keyword evidence="4 5" id="KW-0472">Membrane</keyword>
<evidence type="ECO:0000256" key="5">
    <source>
        <dbReference type="SAM" id="Phobius"/>
    </source>
</evidence>
<feature type="transmembrane region" description="Helical" evidence="5">
    <location>
        <begin position="56"/>
        <end position="82"/>
    </location>
</feature>
<evidence type="ECO:0000256" key="3">
    <source>
        <dbReference type="ARBA" id="ARBA00022989"/>
    </source>
</evidence>
<feature type="transmembrane region" description="Helical" evidence="5">
    <location>
        <begin position="123"/>
        <end position="142"/>
    </location>
</feature>
<comment type="caution">
    <text evidence="7">The sequence shown here is derived from an EMBL/GenBank/DDBJ whole genome shotgun (WGS) entry which is preliminary data.</text>
</comment>
<feature type="transmembrane region" description="Helical" evidence="5">
    <location>
        <begin position="187"/>
        <end position="206"/>
    </location>
</feature>
<evidence type="ECO:0000256" key="1">
    <source>
        <dbReference type="ARBA" id="ARBA00004141"/>
    </source>
</evidence>
<keyword evidence="3 5" id="KW-1133">Transmembrane helix</keyword>
<feature type="transmembrane region" description="Helical" evidence="5">
    <location>
        <begin position="12"/>
        <end position="35"/>
    </location>
</feature>
<feature type="transmembrane region" description="Helical" evidence="5">
    <location>
        <begin position="154"/>
        <end position="175"/>
    </location>
</feature>
<proteinExistence type="predicted"/>
<gene>
    <name evidence="7" type="ORF">JF886_02275</name>
</gene>
<dbReference type="InterPro" id="IPR013130">
    <property type="entry name" value="Fe3_Rdtase_TM_dom"/>
</dbReference>